<proteinExistence type="predicted"/>
<evidence type="ECO:0000313" key="2">
    <source>
        <dbReference type="EMBL" id="CAL5999336.1"/>
    </source>
</evidence>
<accession>A0ABP1HPS8</accession>
<reference evidence="2 3" key="1">
    <citation type="submission" date="2024-07" db="EMBL/GenBank/DDBJ databases">
        <authorList>
            <person name="Akdeniz Z."/>
        </authorList>
    </citation>
    <scope>NUCLEOTIDE SEQUENCE [LARGE SCALE GENOMIC DNA]</scope>
</reference>
<keyword evidence="3" id="KW-1185">Reference proteome</keyword>
<dbReference type="Proteomes" id="UP001642409">
    <property type="component" value="Unassembled WGS sequence"/>
</dbReference>
<feature type="compositionally biased region" description="Basic and acidic residues" evidence="1">
    <location>
        <begin position="101"/>
        <end position="121"/>
    </location>
</feature>
<protein>
    <submittedName>
        <fullName evidence="2">Hypothetical_protein</fullName>
    </submittedName>
</protein>
<evidence type="ECO:0000256" key="1">
    <source>
        <dbReference type="SAM" id="MobiDB-lite"/>
    </source>
</evidence>
<gene>
    <name evidence="2" type="ORF">HINF_LOCUS16170</name>
</gene>
<evidence type="ECO:0000313" key="3">
    <source>
        <dbReference type="Proteomes" id="UP001642409"/>
    </source>
</evidence>
<comment type="caution">
    <text evidence="2">The sequence shown here is derived from an EMBL/GenBank/DDBJ whole genome shotgun (WGS) entry which is preliminary data.</text>
</comment>
<sequence>MMQYLPDIKLIFLACLVKNICGKPVQFENQSQLFPALHQSVRRSQATQDLNIKTRIEVEYRNDINSQIMVKIIQSKYILQKNKQQHATPYSTKSCYQQKDLQNKLHQPERANGESVRRFDV</sequence>
<name>A0ABP1HPS8_9EUKA</name>
<organism evidence="2 3">
    <name type="scientific">Hexamita inflata</name>
    <dbReference type="NCBI Taxonomy" id="28002"/>
    <lineage>
        <taxon>Eukaryota</taxon>
        <taxon>Metamonada</taxon>
        <taxon>Diplomonadida</taxon>
        <taxon>Hexamitidae</taxon>
        <taxon>Hexamitinae</taxon>
        <taxon>Hexamita</taxon>
    </lineage>
</organism>
<feature type="region of interest" description="Disordered" evidence="1">
    <location>
        <begin position="89"/>
        <end position="121"/>
    </location>
</feature>
<dbReference type="EMBL" id="CAXDID020000039">
    <property type="protein sequence ID" value="CAL5999336.1"/>
    <property type="molecule type" value="Genomic_DNA"/>
</dbReference>
<feature type="compositionally biased region" description="Polar residues" evidence="1">
    <location>
        <begin position="89"/>
        <end position="100"/>
    </location>
</feature>